<name>A0ABU1EJS8_9CLOT</name>
<dbReference type="Proteomes" id="UP001256646">
    <property type="component" value="Unassembled WGS sequence"/>
</dbReference>
<organism evidence="1 2">
    <name type="scientific">Clostridium aquiflavi</name>
    <dbReference type="NCBI Taxonomy" id="3073603"/>
    <lineage>
        <taxon>Bacteria</taxon>
        <taxon>Bacillati</taxon>
        <taxon>Bacillota</taxon>
        <taxon>Clostridia</taxon>
        <taxon>Eubacteriales</taxon>
        <taxon>Clostridiaceae</taxon>
        <taxon>Clostridium</taxon>
    </lineage>
</organism>
<protein>
    <submittedName>
        <fullName evidence="1">Uncharacterized protein</fullName>
    </submittedName>
</protein>
<sequence>MKSCAYNLGNYLKDLKSSSDYENIFGITEKDLENRWIEYIK</sequence>
<accession>A0ABU1EJS8</accession>
<keyword evidence="2" id="KW-1185">Reference proteome</keyword>
<comment type="caution">
    <text evidence="1">The sequence shown here is derived from an EMBL/GenBank/DDBJ whole genome shotgun (WGS) entry which is preliminary data.</text>
</comment>
<evidence type="ECO:0000313" key="2">
    <source>
        <dbReference type="Proteomes" id="UP001256646"/>
    </source>
</evidence>
<reference evidence="1 2" key="1">
    <citation type="submission" date="2023-09" db="EMBL/GenBank/DDBJ databases">
        <authorList>
            <person name="Zhai L."/>
        </authorList>
    </citation>
    <scope>NUCLEOTIDE SEQUENCE [LARGE SCALE GENOMIC DNA]</scope>
    <source>
        <strain evidence="1 2">5 N-1</strain>
    </source>
</reference>
<proteinExistence type="predicted"/>
<dbReference type="EMBL" id="JAVJAN010000047">
    <property type="protein sequence ID" value="MDR5588636.1"/>
    <property type="molecule type" value="Genomic_DNA"/>
</dbReference>
<gene>
    <name evidence="1" type="ORF">RGC78_14290</name>
</gene>
<evidence type="ECO:0000313" key="1">
    <source>
        <dbReference type="EMBL" id="MDR5588636.1"/>
    </source>
</evidence>